<dbReference type="OrthoDB" id="3556805at2"/>
<organism evidence="1 2">
    <name type="scientific">Prauserella marina</name>
    <dbReference type="NCBI Taxonomy" id="530584"/>
    <lineage>
        <taxon>Bacteria</taxon>
        <taxon>Bacillati</taxon>
        <taxon>Actinomycetota</taxon>
        <taxon>Actinomycetes</taxon>
        <taxon>Pseudonocardiales</taxon>
        <taxon>Pseudonocardiaceae</taxon>
        <taxon>Prauserella</taxon>
    </lineage>
</organism>
<protein>
    <submittedName>
        <fullName evidence="1">Uncharacterized protein</fullName>
    </submittedName>
</protein>
<gene>
    <name evidence="1" type="ORF">SAMN05421630_10413</name>
</gene>
<dbReference type="Proteomes" id="UP000199494">
    <property type="component" value="Unassembled WGS sequence"/>
</dbReference>
<reference evidence="1 2" key="1">
    <citation type="submission" date="2016-10" db="EMBL/GenBank/DDBJ databases">
        <authorList>
            <person name="de Groot N.N."/>
        </authorList>
    </citation>
    <scope>NUCLEOTIDE SEQUENCE [LARGE SCALE GENOMIC DNA]</scope>
    <source>
        <strain evidence="1 2">CGMCC 4.5506</strain>
    </source>
</reference>
<keyword evidence="2" id="KW-1185">Reference proteome</keyword>
<evidence type="ECO:0000313" key="1">
    <source>
        <dbReference type="EMBL" id="SDC82571.1"/>
    </source>
</evidence>
<accession>A0A222VXN9</accession>
<proteinExistence type="predicted"/>
<dbReference type="KEGG" id="pmad:BAY61_29610"/>
<dbReference type="STRING" id="530584.SAMN05421630_10413"/>
<dbReference type="EMBL" id="FMZE01000004">
    <property type="protein sequence ID" value="SDC82571.1"/>
    <property type="molecule type" value="Genomic_DNA"/>
</dbReference>
<dbReference type="RefSeq" id="WP_091802639.1">
    <property type="nucleotide sequence ID" value="NZ_CP016353.1"/>
</dbReference>
<name>A0A222VXN9_9PSEU</name>
<dbReference type="AlphaFoldDB" id="A0A222VXN9"/>
<evidence type="ECO:0000313" key="2">
    <source>
        <dbReference type="Proteomes" id="UP000199494"/>
    </source>
</evidence>
<sequence length="81" mass="8984">MSLDQLRQSLSEVNAGLASARAHADRAKELLEECRRIMVDAQTQAQPWLPTQLPAALDQVESQRARLAGIGDLLDNYQARL</sequence>